<dbReference type="AlphaFoldDB" id="A0A6A5RRN3"/>
<dbReference type="Proteomes" id="UP000800082">
    <property type="component" value="Unassembled WGS sequence"/>
</dbReference>
<dbReference type="OrthoDB" id="10525980at2759"/>
<dbReference type="GeneID" id="54345148"/>
<gene>
    <name evidence="1" type="ORF">M421DRAFT_143250</name>
</gene>
<dbReference type="EMBL" id="ML978967">
    <property type="protein sequence ID" value="KAF1928946.1"/>
    <property type="molecule type" value="Genomic_DNA"/>
</dbReference>
<evidence type="ECO:0000313" key="1">
    <source>
        <dbReference type="EMBL" id="KAF1928946.1"/>
    </source>
</evidence>
<dbReference type="RefSeq" id="XP_033449194.1">
    <property type="nucleotide sequence ID" value="XM_033587502.1"/>
</dbReference>
<organism evidence="1 2">
    <name type="scientific">Didymella exigua CBS 183.55</name>
    <dbReference type="NCBI Taxonomy" id="1150837"/>
    <lineage>
        <taxon>Eukaryota</taxon>
        <taxon>Fungi</taxon>
        <taxon>Dikarya</taxon>
        <taxon>Ascomycota</taxon>
        <taxon>Pezizomycotina</taxon>
        <taxon>Dothideomycetes</taxon>
        <taxon>Pleosporomycetidae</taxon>
        <taxon>Pleosporales</taxon>
        <taxon>Pleosporineae</taxon>
        <taxon>Didymellaceae</taxon>
        <taxon>Didymella</taxon>
    </lineage>
</organism>
<sequence length="163" mass="17934">MHAATSAFASSIQRLLLRMWPTLSSSTSARHFPEVRVTVRVHRHGYVLGKRSGRLAMSSLGCESCEALTSPQPQTREGAILSNCDCSRLRCSIPVNIGIPHVWIQTTFRYQIQEHKSASRSSRIKLDKQLKAAHVQSENSTLAPLSSPNTCVAIISVVTRPSP</sequence>
<protein>
    <submittedName>
        <fullName evidence="1">Uncharacterized protein</fullName>
    </submittedName>
</protein>
<evidence type="ECO:0000313" key="2">
    <source>
        <dbReference type="Proteomes" id="UP000800082"/>
    </source>
</evidence>
<accession>A0A6A5RRN3</accession>
<reference evidence="1" key="1">
    <citation type="journal article" date="2020" name="Stud. Mycol.">
        <title>101 Dothideomycetes genomes: a test case for predicting lifestyles and emergence of pathogens.</title>
        <authorList>
            <person name="Haridas S."/>
            <person name="Albert R."/>
            <person name="Binder M."/>
            <person name="Bloem J."/>
            <person name="Labutti K."/>
            <person name="Salamov A."/>
            <person name="Andreopoulos B."/>
            <person name="Baker S."/>
            <person name="Barry K."/>
            <person name="Bills G."/>
            <person name="Bluhm B."/>
            <person name="Cannon C."/>
            <person name="Castanera R."/>
            <person name="Culley D."/>
            <person name="Daum C."/>
            <person name="Ezra D."/>
            <person name="Gonzalez J."/>
            <person name="Henrissat B."/>
            <person name="Kuo A."/>
            <person name="Liang C."/>
            <person name="Lipzen A."/>
            <person name="Lutzoni F."/>
            <person name="Magnuson J."/>
            <person name="Mondo S."/>
            <person name="Nolan M."/>
            <person name="Ohm R."/>
            <person name="Pangilinan J."/>
            <person name="Park H.-J."/>
            <person name="Ramirez L."/>
            <person name="Alfaro M."/>
            <person name="Sun H."/>
            <person name="Tritt A."/>
            <person name="Yoshinaga Y."/>
            <person name="Zwiers L.-H."/>
            <person name="Turgeon B."/>
            <person name="Goodwin S."/>
            <person name="Spatafora J."/>
            <person name="Crous P."/>
            <person name="Grigoriev I."/>
        </authorList>
    </citation>
    <scope>NUCLEOTIDE SEQUENCE</scope>
    <source>
        <strain evidence="1">CBS 183.55</strain>
    </source>
</reference>
<name>A0A6A5RRN3_9PLEO</name>
<keyword evidence="2" id="KW-1185">Reference proteome</keyword>
<proteinExistence type="predicted"/>